<evidence type="ECO:0000313" key="4">
    <source>
        <dbReference type="Proteomes" id="UP000198642"/>
    </source>
</evidence>
<evidence type="ECO:0000256" key="2">
    <source>
        <dbReference type="SAM" id="Phobius"/>
    </source>
</evidence>
<dbReference type="OrthoDB" id="2939102at2"/>
<feature type="compositionally biased region" description="Basic and acidic residues" evidence="1">
    <location>
        <begin position="87"/>
        <end position="97"/>
    </location>
</feature>
<reference evidence="3 4" key="1">
    <citation type="submission" date="2016-10" db="EMBL/GenBank/DDBJ databases">
        <authorList>
            <person name="de Groot N.N."/>
        </authorList>
    </citation>
    <scope>NUCLEOTIDE SEQUENCE [LARGE SCALE GENOMIC DNA]</scope>
    <source>
        <strain evidence="3 4">CGMCC 1.3702</strain>
    </source>
</reference>
<feature type="compositionally biased region" description="Acidic residues" evidence="1">
    <location>
        <begin position="51"/>
        <end position="65"/>
    </location>
</feature>
<feature type="transmembrane region" description="Helical" evidence="2">
    <location>
        <begin position="7"/>
        <end position="25"/>
    </location>
</feature>
<dbReference type="InterPro" id="IPR024232">
    <property type="entry name" value="SpoIIIAH"/>
</dbReference>
<dbReference type="InterPro" id="IPR038503">
    <property type="entry name" value="SpoIIIAH_sf"/>
</dbReference>
<proteinExistence type="predicted"/>
<name>A0A1I0V6S8_9BACI</name>
<dbReference type="RefSeq" id="WP_090232298.1">
    <property type="nucleotide sequence ID" value="NZ_FOJW01000001.1"/>
</dbReference>
<evidence type="ECO:0000313" key="3">
    <source>
        <dbReference type="EMBL" id="SFA71780.1"/>
    </source>
</evidence>
<dbReference type="Gene3D" id="1.10.287.4300">
    <property type="entry name" value="Stage III sporulation protein AH-like"/>
    <property type="match status" value="1"/>
</dbReference>
<evidence type="ECO:0000256" key="1">
    <source>
        <dbReference type="SAM" id="MobiDB-lite"/>
    </source>
</evidence>
<dbReference type="Pfam" id="PF12685">
    <property type="entry name" value="SpoIIIAH"/>
    <property type="match status" value="1"/>
</dbReference>
<accession>A0A1I0V6S8</accession>
<gene>
    <name evidence="3" type="ORF">SAMN04488072_101206</name>
</gene>
<feature type="region of interest" description="Disordered" evidence="1">
    <location>
        <begin position="34"/>
        <end position="69"/>
    </location>
</feature>
<dbReference type="Proteomes" id="UP000198642">
    <property type="component" value="Unassembled WGS sequence"/>
</dbReference>
<keyword evidence="2" id="KW-1133">Transmembrane helix</keyword>
<sequence>MLKKQTVWLLTMLSLMIVLSVYYMTSPGNSGDLAYFDQGENASEETTSSDASDEEGTEEDTDADVGDISNLGEDELFTNIRMEIQDERSETKDRLDDVVASSTASVEEKNEAREEMNQLDEVSRKESLLEDSILSAADYSDVLVRHEDGKVHVHVKETEQLSDSEVVNIMQMVQDEFGEITVDVIYQPVEG</sequence>
<protein>
    <submittedName>
        <fullName evidence="3">Stage III sporulation protein AH</fullName>
    </submittedName>
</protein>
<feature type="region of interest" description="Disordered" evidence="1">
    <location>
        <begin position="87"/>
        <end position="107"/>
    </location>
</feature>
<dbReference type="AlphaFoldDB" id="A0A1I0V6S8"/>
<dbReference type="STRING" id="237679.SAMN04488072_101206"/>
<keyword evidence="4" id="KW-1185">Reference proteome</keyword>
<organism evidence="3 4">
    <name type="scientific">Lentibacillus halodurans</name>
    <dbReference type="NCBI Taxonomy" id="237679"/>
    <lineage>
        <taxon>Bacteria</taxon>
        <taxon>Bacillati</taxon>
        <taxon>Bacillota</taxon>
        <taxon>Bacilli</taxon>
        <taxon>Bacillales</taxon>
        <taxon>Bacillaceae</taxon>
        <taxon>Lentibacillus</taxon>
    </lineage>
</organism>
<dbReference type="EMBL" id="FOJW01000001">
    <property type="protein sequence ID" value="SFA71780.1"/>
    <property type="molecule type" value="Genomic_DNA"/>
</dbReference>
<keyword evidence="2" id="KW-0812">Transmembrane</keyword>
<keyword evidence="2" id="KW-0472">Membrane</keyword>